<dbReference type="GO" id="GO:0006952">
    <property type="term" value="P:defense response"/>
    <property type="evidence" value="ECO:0007669"/>
    <property type="project" value="InterPro"/>
</dbReference>
<keyword evidence="1" id="KW-0433">Leucine-rich repeat</keyword>
<reference evidence="3" key="1">
    <citation type="submission" date="2020-09" db="EMBL/GenBank/DDBJ databases">
        <title>Genome-Enabled Discovery of Anthraquinone Biosynthesis in Senna tora.</title>
        <authorList>
            <person name="Kang S.-H."/>
            <person name="Pandey R.P."/>
            <person name="Lee C.-M."/>
            <person name="Sim J.-S."/>
            <person name="Jeong J.-T."/>
            <person name="Choi B.-S."/>
            <person name="Jung M."/>
            <person name="Ginzburg D."/>
            <person name="Zhao K."/>
            <person name="Won S.Y."/>
            <person name="Oh T.-J."/>
            <person name="Yu Y."/>
            <person name="Kim N.-H."/>
            <person name="Lee O.R."/>
            <person name="Lee T.-H."/>
            <person name="Bashyal P."/>
            <person name="Kim T.-S."/>
            <person name="Lee W.-H."/>
            <person name="Kawkins C."/>
            <person name="Kim C.-K."/>
            <person name="Kim J.S."/>
            <person name="Ahn B.O."/>
            <person name="Rhee S.Y."/>
            <person name="Sohng J.K."/>
        </authorList>
    </citation>
    <scope>NUCLEOTIDE SEQUENCE</scope>
    <source>
        <tissue evidence="3">Leaf</tissue>
    </source>
</reference>
<dbReference type="PROSITE" id="PS51450">
    <property type="entry name" value="LRR"/>
    <property type="match status" value="1"/>
</dbReference>
<dbReference type="SMART" id="SM00369">
    <property type="entry name" value="LRR_TYP"/>
    <property type="match status" value="2"/>
</dbReference>
<dbReference type="AlphaFoldDB" id="A0A834T5W2"/>
<evidence type="ECO:0000313" key="4">
    <source>
        <dbReference type="Proteomes" id="UP000634136"/>
    </source>
</evidence>
<sequence>MHDLLQQMGRNIVTQESSDDPSCQSRLWSQEEIDAMLKGNIGSKKVQSIHLNLQEQYKTNWDPDCFSTLGNLILLYLSNVHLSCSLNTLPSALKVLIWERYSLQALPHNISQLYKLVDLRLRYSKIKCLWNGTPILDKLKFIDLSYSEDLIEMPDLRGVQNLESLLLEGCISLVRVHESLGQLRRLVKLNMKDCRNLVSLPTKLEMNSLEELVLSGCLKLEELPEFGKDMKSLSICDLSETSVKEVPPSIIHLSNIKELSLRGSKGLVSNSSWGLSRLFWFMRRPIHKGLRLPSLSGLSSLKKLDLSDCNLYDGSIPDDLNGLSSLKTLDLSGNNFASLPAGCISNLSNLEYFYLINCPRLQSMPHLPPNLLKVNASRCPSMEPLLDLQNLFASLVAKHRHLLLYEDIVLQITGDEIPSWFEQRECYINHFRSAVLITMNIPYVRDTREWSGIAVCLLLKDMISPSGTSHRIYWSFKDSEDAIHYDVRFGCWVKNSSVESQLYTAFFPFNSLNCWRHLSGGRSHLKLLIATFLPGRSTRWESAKGNMKIMDCGWRLICHVWYMFYRQEDSQVYCIQKESVPLENLFPISSERLMHPSRNKFSRSETPLKSGVSIRASEQDRLMNLSSTSSYNWSIFGGRAFKGHFSHIRTFNALGRELRRHERCTFFRFQNYALNSFGSLLNMMSYNPQ</sequence>
<dbReference type="Proteomes" id="UP000634136">
    <property type="component" value="Unassembled WGS sequence"/>
</dbReference>
<dbReference type="InterPro" id="IPR003591">
    <property type="entry name" value="Leu-rich_rpt_typical-subtyp"/>
</dbReference>
<dbReference type="InterPro" id="IPR001611">
    <property type="entry name" value="Leu-rich_rpt"/>
</dbReference>
<dbReference type="InterPro" id="IPR032675">
    <property type="entry name" value="LRR_dom_sf"/>
</dbReference>
<keyword evidence="2" id="KW-0677">Repeat</keyword>
<dbReference type="InterPro" id="IPR044974">
    <property type="entry name" value="Disease_R_plants"/>
</dbReference>
<evidence type="ECO:0000256" key="2">
    <source>
        <dbReference type="ARBA" id="ARBA00022737"/>
    </source>
</evidence>
<protein>
    <submittedName>
        <fullName evidence="3">TMV resistance protein N-like</fullName>
    </submittedName>
</protein>
<organism evidence="3 4">
    <name type="scientific">Senna tora</name>
    <dbReference type="NCBI Taxonomy" id="362788"/>
    <lineage>
        <taxon>Eukaryota</taxon>
        <taxon>Viridiplantae</taxon>
        <taxon>Streptophyta</taxon>
        <taxon>Embryophyta</taxon>
        <taxon>Tracheophyta</taxon>
        <taxon>Spermatophyta</taxon>
        <taxon>Magnoliopsida</taxon>
        <taxon>eudicotyledons</taxon>
        <taxon>Gunneridae</taxon>
        <taxon>Pentapetalae</taxon>
        <taxon>rosids</taxon>
        <taxon>fabids</taxon>
        <taxon>Fabales</taxon>
        <taxon>Fabaceae</taxon>
        <taxon>Caesalpinioideae</taxon>
        <taxon>Cassia clade</taxon>
        <taxon>Senna</taxon>
    </lineage>
</organism>
<proteinExistence type="predicted"/>
<accession>A0A834T5W2</accession>
<keyword evidence="4" id="KW-1185">Reference proteome</keyword>
<dbReference type="PANTHER" id="PTHR11017:SF385">
    <property type="entry name" value="DISEASE RESISTANCE PROTEIN (TIR-NBS-LRR CLASS)-RELATED"/>
    <property type="match status" value="1"/>
</dbReference>
<dbReference type="PANTHER" id="PTHR11017">
    <property type="entry name" value="LEUCINE-RICH REPEAT-CONTAINING PROTEIN"/>
    <property type="match status" value="1"/>
</dbReference>
<dbReference type="OrthoDB" id="1436413at2759"/>
<dbReference type="Gene3D" id="3.80.10.10">
    <property type="entry name" value="Ribonuclease Inhibitor"/>
    <property type="match status" value="2"/>
</dbReference>
<evidence type="ECO:0000256" key="1">
    <source>
        <dbReference type="ARBA" id="ARBA00022614"/>
    </source>
</evidence>
<comment type="caution">
    <text evidence="3">The sequence shown here is derived from an EMBL/GenBank/DDBJ whole genome shotgun (WGS) entry which is preliminary data.</text>
</comment>
<evidence type="ECO:0000313" key="3">
    <source>
        <dbReference type="EMBL" id="KAF7815862.1"/>
    </source>
</evidence>
<dbReference type="EMBL" id="JAAIUW010000009">
    <property type="protein sequence ID" value="KAF7815862.1"/>
    <property type="molecule type" value="Genomic_DNA"/>
</dbReference>
<name>A0A834T5W2_9FABA</name>
<dbReference type="SUPFAM" id="SSF52058">
    <property type="entry name" value="L domain-like"/>
    <property type="match status" value="1"/>
</dbReference>
<gene>
    <name evidence="3" type="ORF">G2W53_029831</name>
</gene>